<sequence length="50" mass="5654">MTTIIVLLLLITLFVWGLVATIRVLVRDGYGRLPIPDPTRDPRHRSLVDA</sequence>
<evidence type="ECO:0000256" key="1">
    <source>
        <dbReference type="SAM" id="MobiDB-lite"/>
    </source>
</evidence>
<reference evidence="2" key="1">
    <citation type="submission" date="2024-05" db="EMBL/GenBank/DDBJ databases">
        <authorList>
            <person name="Yu L."/>
        </authorList>
    </citation>
    <scope>NUCLEOTIDE SEQUENCE</scope>
    <source>
        <strain evidence="2">G08B096</strain>
    </source>
</reference>
<accession>A0AAU7W496</accession>
<organism evidence="2">
    <name type="scientific">Agromyces sp. G08B096</name>
    <dbReference type="NCBI Taxonomy" id="3156399"/>
    <lineage>
        <taxon>Bacteria</taxon>
        <taxon>Bacillati</taxon>
        <taxon>Actinomycetota</taxon>
        <taxon>Actinomycetes</taxon>
        <taxon>Micrococcales</taxon>
        <taxon>Microbacteriaceae</taxon>
        <taxon>Agromyces</taxon>
    </lineage>
</organism>
<feature type="region of interest" description="Disordered" evidence="1">
    <location>
        <begin position="30"/>
        <end position="50"/>
    </location>
</feature>
<dbReference type="EMBL" id="CP158374">
    <property type="protein sequence ID" value="XBX81279.1"/>
    <property type="molecule type" value="Genomic_DNA"/>
</dbReference>
<evidence type="ECO:0000313" key="2">
    <source>
        <dbReference type="EMBL" id="XBX81279.1"/>
    </source>
</evidence>
<dbReference type="RefSeq" id="WP_350347301.1">
    <property type="nucleotide sequence ID" value="NZ_CP158374.1"/>
</dbReference>
<evidence type="ECO:0008006" key="3">
    <source>
        <dbReference type="Google" id="ProtNLM"/>
    </source>
</evidence>
<dbReference type="AlphaFoldDB" id="A0AAU7W496"/>
<protein>
    <recommendedName>
        <fullName evidence="3">Methionine/alanine importer small subunit</fullName>
    </recommendedName>
</protein>
<feature type="compositionally biased region" description="Basic and acidic residues" evidence="1">
    <location>
        <begin position="38"/>
        <end position="50"/>
    </location>
</feature>
<proteinExistence type="predicted"/>
<name>A0AAU7W496_9MICO</name>
<gene>
    <name evidence="2" type="ORF">ABIQ69_11730</name>
</gene>